<keyword evidence="2" id="KW-1185">Reference proteome</keyword>
<organism evidence="1 2">
    <name type="scientific">Sporomusa termitida</name>
    <dbReference type="NCBI Taxonomy" id="2377"/>
    <lineage>
        <taxon>Bacteria</taxon>
        <taxon>Bacillati</taxon>
        <taxon>Bacillota</taxon>
        <taxon>Negativicutes</taxon>
        <taxon>Selenomonadales</taxon>
        <taxon>Sporomusaceae</taxon>
        <taxon>Sporomusa</taxon>
    </lineage>
</organism>
<name>A0A517DVP6_9FIRM</name>
<sequence>MDDIDKVAHYLKNSSDVVDRSDFKIPHTSWTECIRYVLDLSSTADVKEEVKSFKSAAKWLPDKGAARINQLSLRKLTSSEIIKKADDQIRTGNIQEALLYYDYAVMVLKKAGNSRQIGKLLLIIGDAYCKMGNFSLALSAYEGAELYFSKDNNENDKAELAYSRGVCFQLWGKHKEGYDYLLMAYELFSNVRNLDKAHKTLSRMSLSLSFLEPEDAIKACNEALEFFEQQKAVFTDKLLKKS</sequence>
<reference evidence="1 2" key="1">
    <citation type="submission" date="2019-02" db="EMBL/GenBank/DDBJ databases">
        <title>Closed genome of Sporomusa termitida DSM 4440.</title>
        <authorList>
            <person name="Poehlein A."/>
            <person name="Daniel R."/>
        </authorList>
    </citation>
    <scope>NUCLEOTIDE SEQUENCE [LARGE SCALE GENOMIC DNA]</scope>
    <source>
        <strain evidence="1 2">DSM 4440</strain>
    </source>
</reference>
<evidence type="ECO:0000313" key="1">
    <source>
        <dbReference type="EMBL" id="QDR81435.1"/>
    </source>
</evidence>
<dbReference type="OrthoDB" id="1676743at2"/>
<dbReference type="RefSeq" id="WP_144350924.1">
    <property type="nucleotide sequence ID" value="NZ_CP036259.1"/>
</dbReference>
<dbReference type="Proteomes" id="UP000320776">
    <property type="component" value="Chromosome"/>
</dbReference>
<dbReference type="AlphaFoldDB" id="A0A517DVP6"/>
<evidence type="ECO:0008006" key="3">
    <source>
        <dbReference type="Google" id="ProtNLM"/>
    </source>
</evidence>
<gene>
    <name evidence="1" type="ORF">SPTER_28150</name>
</gene>
<protein>
    <recommendedName>
        <fullName evidence="3">Tetratricopeptide repeat protein</fullName>
    </recommendedName>
</protein>
<dbReference type="SUPFAM" id="SSF48452">
    <property type="entry name" value="TPR-like"/>
    <property type="match status" value="1"/>
</dbReference>
<dbReference type="EMBL" id="CP036259">
    <property type="protein sequence ID" value="QDR81435.1"/>
    <property type="molecule type" value="Genomic_DNA"/>
</dbReference>
<evidence type="ECO:0000313" key="2">
    <source>
        <dbReference type="Proteomes" id="UP000320776"/>
    </source>
</evidence>
<proteinExistence type="predicted"/>
<dbReference type="InterPro" id="IPR011990">
    <property type="entry name" value="TPR-like_helical_dom_sf"/>
</dbReference>
<accession>A0A517DVP6</accession>
<dbReference type="Gene3D" id="1.25.40.10">
    <property type="entry name" value="Tetratricopeptide repeat domain"/>
    <property type="match status" value="1"/>
</dbReference>
<dbReference type="KEGG" id="sted:SPTER_28150"/>